<protein>
    <recommendedName>
        <fullName evidence="1">Mitochondrial splicing suppressor 51-like C-terminal domain-containing protein</fullName>
    </recommendedName>
</protein>
<dbReference type="InterPro" id="IPR046824">
    <property type="entry name" value="Mss51-like_C"/>
</dbReference>
<evidence type="ECO:0000313" key="2">
    <source>
        <dbReference type="EMBL" id="CAK0882341.1"/>
    </source>
</evidence>
<keyword evidence="3" id="KW-1185">Reference proteome</keyword>
<dbReference type="EMBL" id="CAUYUJ010018286">
    <property type="protein sequence ID" value="CAK0882341.1"/>
    <property type="molecule type" value="Genomic_DNA"/>
</dbReference>
<sequence length="438" mass="46313">MAAARLRDFAAGRAEQALGCFGRGEWAAGLAKARAALELLERQEEALPPCLAPALGGACLALAAQGEHGGALALWCRYAEVIADERLKEQLLQFWHQDCNAPRPGDLVQLSGSGGAQLVCEAASPLPAPGEELDAGEEDMTLLTARLSAEQRRHWGELVEERPGLFGQRMRSDNEARWRRLFGAAARRGGAGVGAGACAAEEDAGLPLEQTFVATLHGLVAELLPGARALTVDLLGCRPALELESPDAALVALMQALPAGLEQLTVRMCGPEVNSDDCLRSHDIGGGRRLHLELRRGLYHDAWPEADADLVVAMNAGVGVPQYATMWGPTLDLLARRPRRGLLALTSYTSGELLREESLLRARWAEVVALADAPCLAQALAPLVAAGPPPWTLPRAAAAARASDGRALALRRGDAVLPGGEALRCSGSRMPEAPGRKL</sequence>
<dbReference type="Pfam" id="PF20179">
    <property type="entry name" value="MSS51_C"/>
    <property type="match status" value="1"/>
</dbReference>
<organism evidence="2 3">
    <name type="scientific">Prorocentrum cordatum</name>
    <dbReference type="NCBI Taxonomy" id="2364126"/>
    <lineage>
        <taxon>Eukaryota</taxon>
        <taxon>Sar</taxon>
        <taxon>Alveolata</taxon>
        <taxon>Dinophyceae</taxon>
        <taxon>Prorocentrales</taxon>
        <taxon>Prorocentraceae</taxon>
        <taxon>Prorocentrum</taxon>
    </lineage>
</organism>
<name>A0ABN9W9G7_9DINO</name>
<dbReference type="Proteomes" id="UP001189429">
    <property type="component" value="Unassembled WGS sequence"/>
</dbReference>
<gene>
    <name evidence="2" type="ORF">PCOR1329_LOCUS64895</name>
</gene>
<accession>A0ABN9W9G7</accession>
<evidence type="ECO:0000313" key="3">
    <source>
        <dbReference type="Proteomes" id="UP001189429"/>
    </source>
</evidence>
<comment type="caution">
    <text evidence="2">The sequence shown here is derived from an EMBL/GenBank/DDBJ whole genome shotgun (WGS) entry which is preliminary data.</text>
</comment>
<proteinExistence type="predicted"/>
<reference evidence="2" key="1">
    <citation type="submission" date="2023-10" db="EMBL/GenBank/DDBJ databases">
        <authorList>
            <person name="Chen Y."/>
            <person name="Shah S."/>
            <person name="Dougan E. K."/>
            <person name="Thang M."/>
            <person name="Chan C."/>
        </authorList>
    </citation>
    <scope>NUCLEOTIDE SEQUENCE [LARGE SCALE GENOMIC DNA]</scope>
</reference>
<evidence type="ECO:0000259" key="1">
    <source>
        <dbReference type="Pfam" id="PF20179"/>
    </source>
</evidence>
<feature type="domain" description="Mitochondrial splicing suppressor 51-like C-terminal" evidence="1">
    <location>
        <begin position="218"/>
        <end position="362"/>
    </location>
</feature>